<dbReference type="PANTHER" id="PTHR43220">
    <property type="match status" value="1"/>
</dbReference>
<evidence type="ECO:0000256" key="6">
    <source>
        <dbReference type="SAM" id="Phobius"/>
    </source>
</evidence>
<evidence type="ECO:0000313" key="9">
    <source>
        <dbReference type="Proteomes" id="UP000688137"/>
    </source>
</evidence>
<dbReference type="PANTHER" id="PTHR43220:SF18">
    <property type="entry name" value="TRANSMEMBRANE PROTEIN 41B"/>
    <property type="match status" value="1"/>
</dbReference>
<feature type="transmembrane region" description="Helical" evidence="6">
    <location>
        <begin position="79"/>
        <end position="105"/>
    </location>
</feature>
<keyword evidence="3 6" id="KW-1133">Transmembrane helix</keyword>
<proteinExistence type="inferred from homology"/>
<feature type="transmembrane region" description="Helical" evidence="6">
    <location>
        <begin position="21"/>
        <end position="41"/>
    </location>
</feature>
<evidence type="ECO:0000256" key="5">
    <source>
        <dbReference type="ARBA" id="ARBA00025797"/>
    </source>
</evidence>
<gene>
    <name evidence="8" type="ORF">PPRIM_AZ9-3.1.T0140118</name>
</gene>
<dbReference type="GO" id="GO:0016020">
    <property type="term" value="C:membrane"/>
    <property type="evidence" value="ECO:0007669"/>
    <property type="project" value="UniProtKB-SubCell"/>
</dbReference>
<evidence type="ECO:0000259" key="7">
    <source>
        <dbReference type="Pfam" id="PF09335"/>
    </source>
</evidence>
<keyword evidence="9" id="KW-1185">Reference proteome</keyword>
<feature type="transmembrane region" description="Helical" evidence="6">
    <location>
        <begin position="229"/>
        <end position="248"/>
    </location>
</feature>
<feature type="domain" description="VTT" evidence="7">
    <location>
        <begin position="97"/>
        <end position="214"/>
    </location>
</feature>
<sequence length="266" mass="30383">MSTEIDINKLKAEIKNDKQRRLILFGIFATGLIGLYVLVHFSPHLTQEERKIVYRIPKYPHHIAELLNVINRYAENNQFYVLFAFIYLYVFMQSFAIPGPVFLSLLSGQLFGPIPAFLLVCLCATTGASLCYGLSYSLARGLVLNRFPNQIVNFNKKIHQNRDNLFFYMLFLRFTPLIPNVSINVSGPIVGLPFKYFFFGTLFGLMPGNIIHIRTGLLIQELNDFSTSYQAILTLVGLSLIALLPTFFKKKLQELDEKGLNKSKQE</sequence>
<feature type="transmembrane region" description="Helical" evidence="6">
    <location>
        <begin position="117"/>
        <end position="139"/>
    </location>
</feature>
<feature type="transmembrane region" description="Helical" evidence="6">
    <location>
        <begin position="197"/>
        <end position="217"/>
    </location>
</feature>
<comment type="caution">
    <text evidence="8">The sequence shown here is derived from an EMBL/GenBank/DDBJ whole genome shotgun (WGS) entry which is preliminary data.</text>
</comment>
<dbReference type="GO" id="GO:0000045">
    <property type="term" value="P:autophagosome assembly"/>
    <property type="evidence" value="ECO:0007669"/>
    <property type="project" value="TreeGrafter"/>
</dbReference>
<evidence type="ECO:0000256" key="2">
    <source>
        <dbReference type="ARBA" id="ARBA00022692"/>
    </source>
</evidence>
<evidence type="ECO:0000256" key="4">
    <source>
        <dbReference type="ARBA" id="ARBA00023136"/>
    </source>
</evidence>
<keyword evidence="2 6" id="KW-0812">Transmembrane</keyword>
<protein>
    <recommendedName>
        <fullName evidence="7">VTT domain-containing protein</fullName>
    </recommendedName>
</protein>
<dbReference type="OMA" id="CIKIPRD"/>
<dbReference type="EMBL" id="CAJJDM010000011">
    <property type="protein sequence ID" value="CAD8049695.1"/>
    <property type="molecule type" value="Genomic_DNA"/>
</dbReference>
<keyword evidence="4 6" id="KW-0472">Membrane</keyword>
<dbReference type="InterPro" id="IPR032816">
    <property type="entry name" value="VTT_dom"/>
</dbReference>
<organism evidence="8 9">
    <name type="scientific">Paramecium primaurelia</name>
    <dbReference type="NCBI Taxonomy" id="5886"/>
    <lineage>
        <taxon>Eukaryota</taxon>
        <taxon>Sar</taxon>
        <taxon>Alveolata</taxon>
        <taxon>Ciliophora</taxon>
        <taxon>Intramacronucleata</taxon>
        <taxon>Oligohymenophorea</taxon>
        <taxon>Peniculida</taxon>
        <taxon>Parameciidae</taxon>
        <taxon>Paramecium</taxon>
    </lineage>
</organism>
<accession>A0A8S1K7B8</accession>
<evidence type="ECO:0000256" key="3">
    <source>
        <dbReference type="ARBA" id="ARBA00022989"/>
    </source>
</evidence>
<feature type="transmembrane region" description="Helical" evidence="6">
    <location>
        <begin position="165"/>
        <end position="185"/>
    </location>
</feature>
<dbReference type="AlphaFoldDB" id="A0A8S1K7B8"/>
<dbReference type="InterPro" id="IPR045014">
    <property type="entry name" value="TM41A/B"/>
</dbReference>
<evidence type="ECO:0000256" key="1">
    <source>
        <dbReference type="ARBA" id="ARBA00004141"/>
    </source>
</evidence>
<reference evidence="8" key="1">
    <citation type="submission" date="2021-01" db="EMBL/GenBank/DDBJ databases">
        <authorList>
            <consortium name="Genoscope - CEA"/>
            <person name="William W."/>
        </authorList>
    </citation>
    <scope>NUCLEOTIDE SEQUENCE</scope>
</reference>
<evidence type="ECO:0000313" key="8">
    <source>
        <dbReference type="EMBL" id="CAD8049695.1"/>
    </source>
</evidence>
<dbReference type="Proteomes" id="UP000688137">
    <property type="component" value="Unassembled WGS sequence"/>
</dbReference>
<dbReference type="Pfam" id="PF09335">
    <property type="entry name" value="VTT_dom"/>
    <property type="match status" value="1"/>
</dbReference>
<comment type="similarity">
    <text evidence="5">Belongs to the TMEM41 family.</text>
</comment>
<name>A0A8S1K7B8_PARPR</name>
<comment type="subcellular location">
    <subcellularLocation>
        <location evidence="1">Membrane</location>
        <topology evidence="1">Multi-pass membrane protein</topology>
    </subcellularLocation>
</comment>